<dbReference type="InterPro" id="IPR024952">
    <property type="entry name" value="LPP20-like_dom"/>
</dbReference>
<keyword evidence="3" id="KW-1185">Reference proteome</keyword>
<organism evidence="2 3">
    <name type="scientific">Helicobacter didelphidarum</name>
    <dbReference type="NCBI Taxonomy" id="2040648"/>
    <lineage>
        <taxon>Bacteria</taxon>
        <taxon>Pseudomonadati</taxon>
        <taxon>Campylobacterota</taxon>
        <taxon>Epsilonproteobacteria</taxon>
        <taxon>Campylobacterales</taxon>
        <taxon>Helicobacteraceae</taxon>
        <taxon>Helicobacter</taxon>
    </lineage>
</organism>
<proteinExistence type="predicted"/>
<dbReference type="OrthoDB" id="5328755at2"/>
<dbReference type="Pfam" id="PF02169">
    <property type="entry name" value="LPP20"/>
    <property type="match status" value="1"/>
</dbReference>
<dbReference type="AlphaFoldDB" id="A0A3D8ILM4"/>
<feature type="domain" description="Lipoprotein LPP20-like" evidence="1">
    <location>
        <begin position="40"/>
        <end position="150"/>
    </location>
</feature>
<dbReference type="RefSeq" id="WP_115543092.1">
    <property type="nucleotide sequence ID" value="NZ_NXLQ01000010.1"/>
</dbReference>
<evidence type="ECO:0000259" key="1">
    <source>
        <dbReference type="Pfam" id="PF02169"/>
    </source>
</evidence>
<sequence length="185" mass="19951">MKTDVLKTAGKFVSVGVLAAFLVACGGDKAQPLTSNKDEPAWVNNMKAAKEAANSLIAAVGQAKLLDGNINYATNQATMQARIQIAQSVSAGVEQAIKDMAQSDGLKISENSLQAAKQKVEATLQKTEMVQRWVDKSTNPQTLYVLVSMDKEAYENAMKNTSQVLNIDADKAKKLSDTVEEMLKK</sequence>
<dbReference type="Proteomes" id="UP000256379">
    <property type="component" value="Unassembled WGS sequence"/>
</dbReference>
<comment type="caution">
    <text evidence="2">The sequence shown here is derived from an EMBL/GenBank/DDBJ whole genome shotgun (WGS) entry which is preliminary data.</text>
</comment>
<reference evidence="2 3" key="1">
    <citation type="submission" date="2018-04" db="EMBL/GenBank/DDBJ databases">
        <title>Novel Campyloabacter and Helicobacter Species and Strains.</title>
        <authorList>
            <person name="Mannion A.J."/>
            <person name="Shen Z."/>
            <person name="Fox J.G."/>
        </authorList>
    </citation>
    <scope>NUCLEOTIDE SEQUENCE [LARGE SCALE GENOMIC DNA]</scope>
    <source>
        <strain evidence="2 3">MIT 17-337</strain>
    </source>
</reference>
<dbReference type="EMBL" id="NXLQ01000010">
    <property type="protein sequence ID" value="RDU65816.1"/>
    <property type="molecule type" value="Genomic_DNA"/>
</dbReference>
<accession>A0A3D8ILM4</accession>
<protein>
    <recommendedName>
        <fullName evidence="1">Lipoprotein LPP20-like domain-containing protein</fullName>
    </recommendedName>
</protein>
<dbReference type="Gene3D" id="3.10.129.140">
    <property type="entry name" value="Helicobacter TNF-alpha-Inducing protein"/>
    <property type="match status" value="1"/>
</dbReference>
<name>A0A3D8ILM4_9HELI</name>
<gene>
    <name evidence="2" type="ORF">CQA53_05855</name>
</gene>
<evidence type="ECO:0000313" key="3">
    <source>
        <dbReference type="Proteomes" id="UP000256379"/>
    </source>
</evidence>
<evidence type="ECO:0000313" key="2">
    <source>
        <dbReference type="EMBL" id="RDU65816.1"/>
    </source>
</evidence>
<dbReference type="PROSITE" id="PS51257">
    <property type="entry name" value="PROKAR_LIPOPROTEIN"/>
    <property type="match status" value="1"/>
</dbReference>